<evidence type="ECO:0000313" key="1">
    <source>
        <dbReference type="EMBL" id="SEN85770.1"/>
    </source>
</evidence>
<accession>A0A1H8JYJ8</accession>
<organism evidence="1 2">
    <name type="scientific">Roseovarius tolerans</name>
    <dbReference type="NCBI Taxonomy" id="74031"/>
    <lineage>
        <taxon>Bacteria</taxon>
        <taxon>Pseudomonadati</taxon>
        <taxon>Pseudomonadota</taxon>
        <taxon>Alphaproteobacteria</taxon>
        <taxon>Rhodobacterales</taxon>
        <taxon>Roseobacteraceae</taxon>
        <taxon>Roseovarius</taxon>
    </lineage>
</organism>
<evidence type="ECO:0008006" key="3">
    <source>
        <dbReference type="Google" id="ProtNLM"/>
    </source>
</evidence>
<evidence type="ECO:0000313" key="2">
    <source>
        <dbReference type="Proteomes" id="UP000182160"/>
    </source>
</evidence>
<name>A0A1H8JYJ8_9RHOB</name>
<protein>
    <recommendedName>
        <fullName evidence="3">NERD domain-containing protein</fullName>
    </recommendedName>
</protein>
<dbReference type="EMBL" id="FOBO01000042">
    <property type="protein sequence ID" value="SEN85770.1"/>
    <property type="molecule type" value="Genomic_DNA"/>
</dbReference>
<sequence>MGKSNSNLYLHGYETSDQPIEKASEPDDPQHWIGVFENAALDLETNLRIHDPFCLLARTASLCNVEGGVNAQGPQTIPLPALEVLQAMLIRKAGENAKLPVSWGNFKRLWKASDKLLDAFIRKQPRTGNDALSDLAHRSRVQTVHYRFNFDRDAVLVVVRKITARLDQKTQSKHDLENRLFSLLALMDLTVQRLQEFYRNVLEIYEAKERTAIVAGANYLCGKSPLAKRIWQRLNQSEVDDKTLQFLACQLSEVSHEWIYTFAPSDLSELDRDTLSKLSAKLGDEADGEFEHIFMNNPVWTKPFIEKEDGSYFIAASHIPLAFPFRIIETLLPDDSKTRDALSDARAEALEELITETVQTAMPSAKVYRSVIWTDPKDGKGYEHDVVAVLGNQVLIFEAKSGKIKEPARRGGIPSLKSTLKDLFVEPAEQSQRLQEYLNQYGINAKLRQKGSKEAVEIDLRKPKAVYRFGVTIEGLSTLTAGRRYFEDLDLIEITSPWAPSLSIGELMMIAKHLDSEVSFGHYLSRRYTIESLLDFVGDEQDLLSMYLTNGFCVLGDDPRKNTLVLVNADDMVRKPKTPVEDRRNCDVVGVELAPRWKAIAREVYGGHPIIDRHKFDILFTVLNMPPPMLMQLQRRIGRWKSGGGGSSKSGEHAKYIVADRQFAVILNYMDKRQLRTTQDITGWCRTMAMSVADDFEGTTDCVVVTLFKHSSTRTYDGISFFRLKPSSAGKLGATF</sequence>
<dbReference type="Proteomes" id="UP000182160">
    <property type="component" value="Unassembled WGS sequence"/>
</dbReference>
<dbReference type="AlphaFoldDB" id="A0A1H8JYJ8"/>
<proteinExistence type="predicted"/>
<dbReference type="RefSeq" id="WP_139194643.1">
    <property type="nucleotide sequence ID" value="NZ_FOBO01000042.1"/>
</dbReference>
<gene>
    <name evidence="1" type="ORF">SAMN04488077_1421</name>
</gene>
<reference evidence="1 2" key="1">
    <citation type="submission" date="2016-10" db="EMBL/GenBank/DDBJ databases">
        <authorList>
            <person name="de Groot N.N."/>
        </authorList>
    </citation>
    <scope>NUCLEOTIDE SEQUENCE [LARGE SCALE GENOMIC DNA]</scope>
    <source>
        <strain evidence="1 2">DSM 11457</strain>
    </source>
</reference>